<keyword evidence="12" id="KW-1185">Reference proteome</keyword>
<evidence type="ECO:0000313" key="12">
    <source>
        <dbReference type="Proteomes" id="UP000078512"/>
    </source>
</evidence>
<dbReference type="OrthoDB" id="6513151at2759"/>
<dbReference type="GO" id="GO:0005829">
    <property type="term" value="C:cytosol"/>
    <property type="evidence" value="ECO:0007669"/>
    <property type="project" value="TreeGrafter"/>
</dbReference>
<dbReference type="STRING" id="1314771.A0A197JRE8"/>
<feature type="transmembrane region" description="Helical" evidence="9">
    <location>
        <begin position="173"/>
        <end position="193"/>
    </location>
</feature>
<dbReference type="AlphaFoldDB" id="A0A197JRE8"/>
<evidence type="ECO:0000256" key="2">
    <source>
        <dbReference type="ARBA" id="ARBA00022527"/>
    </source>
</evidence>
<keyword evidence="6" id="KW-0067">ATP-binding</keyword>
<evidence type="ECO:0000256" key="1">
    <source>
        <dbReference type="ARBA" id="ARBA00012513"/>
    </source>
</evidence>
<sequence length="311" mass="35532">MTDGGGLIYAIKKFRPPRATETHRQFLKKVCAEFCISTSMDHENIIRTLDLLRLDQFPEYCMVMEFAAGGDLFNLLTKSHPPISLHEKHCLWRQLVNGVQYMHSMGVAHRDLKPENILIDGTGRILKITDFGIANVFKSVGDPVPLPCRGIIGSEPYIAPEEFYQEEYDPRAVDVWACGIIFYVMYYAAMPWARADRKKDARFNRFITDIMNHRHSEVQRRLHPGCRRILYAILEPDARKRVTIDQVLADEWVSKIRYCTDNLAAQEDQASLVFGRDAVTGLGGCGGERYLCLPNGQLHHRHAVPKKVKTT</sequence>
<dbReference type="EC" id="2.7.11.1" evidence="1"/>
<evidence type="ECO:0000259" key="10">
    <source>
        <dbReference type="PROSITE" id="PS50011"/>
    </source>
</evidence>
<dbReference type="SMART" id="SM00220">
    <property type="entry name" value="S_TKc"/>
    <property type="match status" value="1"/>
</dbReference>
<keyword evidence="3" id="KW-0808">Transferase</keyword>
<keyword evidence="9" id="KW-0472">Membrane</keyword>
<reference evidence="11 12" key="1">
    <citation type="submission" date="2016-05" db="EMBL/GenBank/DDBJ databases">
        <title>Genome sequencing reveals origins of a unique bacterial endosymbiosis in the earliest lineages of terrestrial Fungi.</title>
        <authorList>
            <consortium name="DOE Joint Genome Institute"/>
            <person name="Uehling J."/>
            <person name="Gryganskyi A."/>
            <person name="Hameed K."/>
            <person name="Tschaplinski T."/>
            <person name="Misztal P."/>
            <person name="Wu S."/>
            <person name="Desiro A."/>
            <person name="Vande Pol N."/>
            <person name="Du Z.-Y."/>
            <person name="Zienkiewicz A."/>
            <person name="Zienkiewicz K."/>
            <person name="Morin E."/>
            <person name="Tisserant E."/>
            <person name="Splivallo R."/>
            <person name="Hainaut M."/>
            <person name="Henrissat B."/>
            <person name="Ohm R."/>
            <person name="Kuo A."/>
            <person name="Yan J."/>
            <person name="Lipzen A."/>
            <person name="Nolan M."/>
            <person name="Labutti K."/>
            <person name="Barry K."/>
            <person name="Goldstein A."/>
            <person name="Labbe J."/>
            <person name="Schadt C."/>
            <person name="Tuskan G."/>
            <person name="Grigoriev I."/>
            <person name="Martin F."/>
            <person name="Vilgalys R."/>
            <person name="Bonito G."/>
        </authorList>
    </citation>
    <scope>NUCLEOTIDE SEQUENCE [LARGE SCALE GENOMIC DNA]</scope>
    <source>
        <strain evidence="11 12">AG-77</strain>
    </source>
</reference>
<evidence type="ECO:0000256" key="8">
    <source>
        <dbReference type="ARBA" id="ARBA00048679"/>
    </source>
</evidence>
<dbReference type="Gene3D" id="1.10.510.10">
    <property type="entry name" value="Transferase(Phosphotransferase) domain 1"/>
    <property type="match status" value="1"/>
</dbReference>
<keyword evidence="9" id="KW-1133">Transmembrane helix</keyword>
<dbReference type="InterPro" id="IPR008271">
    <property type="entry name" value="Ser/Thr_kinase_AS"/>
</dbReference>
<keyword evidence="9" id="KW-0812">Transmembrane</keyword>
<comment type="catalytic activity">
    <reaction evidence="7">
        <text>L-threonyl-[protein] + ATP = O-phospho-L-threonyl-[protein] + ADP + H(+)</text>
        <dbReference type="Rhea" id="RHEA:46608"/>
        <dbReference type="Rhea" id="RHEA-COMP:11060"/>
        <dbReference type="Rhea" id="RHEA-COMP:11605"/>
        <dbReference type="ChEBI" id="CHEBI:15378"/>
        <dbReference type="ChEBI" id="CHEBI:30013"/>
        <dbReference type="ChEBI" id="CHEBI:30616"/>
        <dbReference type="ChEBI" id="CHEBI:61977"/>
        <dbReference type="ChEBI" id="CHEBI:456216"/>
        <dbReference type="EC" id="2.7.11.1"/>
    </reaction>
</comment>
<evidence type="ECO:0000313" key="11">
    <source>
        <dbReference type="EMBL" id="OAQ27857.1"/>
    </source>
</evidence>
<accession>A0A197JRE8</accession>
<dbReference type="Proteomes" id="UP000078512">
    <property type="component" value="Unassembled WGS sequence"/>
</dbReference>
<dbReference type="PROSITE" id="PS00108">
    <property type="entry name" value="PROTEIN_KINASE_ST"/>
    <property type="match status" value="1"/>
</dbReference>
<dbReference type="PANTHER" id="PTHR24343:SF558">
    <property type="entry name" value="PROTEIN KINASE DOMAIN-CONTAINING PROTEIN"/>
    <property type="match status" value="1"/>
</dbReference>
<evidence type="ECO:0000256" key="5">
    <source>
        <dbReference type="ARBA" id="ARBA00022777"/>
    </source>
</evidence>
<proteinExistence type="predicted"/>
<gene>
    <name evidence="11" type="ORF">K457DRAFT_77206</name>
</gene>
<dbReference type="PANTHER" id="PTHR24343">
    <property type="entry name" value="SERINE/THREONINE KINASE"/>
    <property type="match status" value="1"/>
</dbReference>
<dbReference type="EMBL" id="KV442053">
    <property type="protein sequence ID" value="OAQ27857.1"/>
    <property type="molecule type" value="Genomic_DNA"/>
</dbReference>
<comment type="catalytic activity">
    <reaction evidence="8">
        <text>L-seryl-[protein] + ATP = O-phospho-L-seryl-[protein] + ADP + H(+)</text>
        <dbReference type="Rhea" id="RHEA:17989"/>
        <dbReference type="Rhea" id="RHEA-COMP:9863"/>
        <dbReference type="Rhea" id="RHEA-COMP:11604"/>
        <dbReference type="ChEBI" id="CHEBI:15378"/>
        <dbReference type="ChEBI" id="CHEBI:29999"/>
        <dbReference type="ChEBI" id="CHEBI:30616"/>
        <dbReference type="ChEBI" id="CHEBI:83421"/>
        <dbReference type="ChEBI" id="CHEBI:456216"/>
        <dbReference type="EC" id="2.7.11.1"/>
    </reaction>
</comment>
<dbReference type="InterPro" id="IPR011009">
    <property type="entry name" value="Kinase-like_dom_sf"/>
</dbReference>
<evidence type="ECO:0000256" key="4">
    <source>
        <dbReference type="ARBA" id="ARBA00022741"/>
    </source>
</evidence>
<evidence type="ECO:0000256" key="6">
    <source>
        <dbReference type="ARBA" id="ARBA00022840"/>
    </source>
</evidence>
<feature type="domain" description="Protein kinase" evidence="10">
    <location>
        <begin position="1"/>
        <end position="253"/>
    </location>
</feature>
<dbReference type="InterPro" id="IPR000719">
    <property type="entry name" value="Prot_kinase_dom"/>
</dbReference>
<dbReference type="GO" id="GO:0004674">
    <property type="term" value="F:protein serine/threonine kinase activity"/>
    <property type="evidence" value="ECO:0007669"/>
    <property type="project" value="UniProtKB-KW"/>
</dbReference>
<keyword evidence="4" id="KW-0547">Nucleotide-binding</keyword>
<evidence type="ECO:0000256" key="3">
    <source>
        <dbReference type="ARBA" id="ARBA00022679"/>
    </source>
</evidence>
<keyword evidence="5 11" id="KW-0418">Kinase</keyword>
<keyword evidence="2" id="KW-0723">Serine/threonine-protein kinase</keyword>
<name>A0A197JRE8_9FUNG</name>
<protein>
    <recommendedName>
        <fullName evidence="1">non-specific serine/threonine protein kinase</fullName>
        <ecNumber evidence="1">2.7.11.1</ecNumber>
    </recommendedName>
</protein>
<dbReference type="Pfam" id="PF00069">
    <property type="entry name" value="Pkinase"/>
    <property type="match status" value="1"/>
</dbReference>
<dbReference type="GO" id="GO:0005524">
    <property type="term" value="F:ATP binding"/>
    <property type="evidence" value="ECO:0007669"/>
    <property type="project" value="UniProtKB-KW"/>
</dbReference>
<organism evidence="11 12">
    <name type="scientific">Linnemannia elongata AG-77</name>
    <dbReference type="NCBI Taxonomy" id="1314771"/>
    <lineage>
        <taxon>Eukaryota</taxon>
        <taxon>Fungi</taxon>
        <taxon>Fungi incertae sedis</taxon>
        <taxon>Mucoromycota</taxon>
        <taxon>Mortierellomycotina</taxon>
        <taxon>Mortierellomycetes</taxon>
        <taxon>Mortierellales</taxon>
        <taxon>Mortierellaceae</taxon>
        <taxon>Linnemannia</taxon>
    </lineage>
</organism>
<evidence type="ECO:0000256" key="9">
    <source>
        <dbReference type="SAM" id="Phobius"/>
    </source>
</evidence>
<evidence type="ECO:0000256" key="7">
    <source>
        <dbReference type="ARBA" id="ARBA00047899"/>
    </source>
</evidence>
<dbReference type="PROSITE" id="PS50011">
    <property type="entry name" value="PROTEIN_KINASE_DOM"/>
    <property type="match status" value="1"/>
</dbReference>
<dbReference type="SUPFAM" id="SSF56112">
    <property type="entry name" value="Protein kinase-like (PK-like)"/>
    <property type="match status" value="1"/>
</dbReference>